<reference evidence="7" key="1">
    <citation type="journal article" date="2015" name="Nature">
        <title>Complex archaea that bridge the gap between prokaryotes and eukaryotes.</title>
        <authorList>
            <person name="Spang A."/>
            <person name="Saw J.H."/>
            <person name="Jorgensen S.L."/>
            <person name="Zaremba-Niedzwiedzka K."/>
            <person name="Martijn J."/>
            <person name="Lind A.E."/>
            <person name="van Eijk R."/>
            <person name="Schleper C."/>
            <person name="Guy L."/>
            <person name="Ettema T.J."/>
        </authorList>
    </citation>
    <scope>NUCLEOTIDE SEQUENCE</scope>
</reference>
<dbReference type="GO" id="GO:0009427">
    <property type="term" value="C:bacterial-type flagellum basal body, distal rod, L ring"/>
    <property type="evidence" value="ECO:0007669"/>
    <property type="project" value="InterPro"/>
</dbReference>
<evidence type="ECO:0000256" key="3">
    <source>
        <dbReference type="ARBA" id="ARBA00022729"/>
    </source>
</evidence>
<dbReference type="PRINTS" id="PR01008">
    <property type="entry name" value="FLGLRINGFLGH"/>
</dbReference>
<keyword evidence="4" id="KW-0472">Membrane</keyword>
<proteinExistence type="predicted"/>
<dbReference type="PANTHER" id="PTHR34933">
    <property type="entry name" value="FLAGELLAR L-RING PROTEIN"/>
    <property type="match status" value="1"/>
</dbReference>
<dbReference type="EMBL" id="LAZR01008473">
    <property type="protein sequence ID" value="KKM78578.1"/>
    <property type="molecule type" value="Genomic_DNA"/>
</dbReference>
<evidence type="ECO:0000256" key="1">
    <source>
        <dbReference type="ARBA" id="ARBA00004365"/>
    </source>
</evidence>
<evidence type="ECO:0000256" key="2">
    <source>
        <dbReference type="ARBA" id="ARBA00004442"/>
    </source>
</evidence>
<dbReference type="Pfam" id="PF02107">
    <property type="entry name" value="FlgH"/>
    <property type="match status" value="1"/>
</dbReference>
<evidence type="ECO:0000256" key="6">
    <source>
        <dbReference type="ARBA" id="ARBA00023237"/>
    </source>
</evidence>
<sequence length="192" mass="20783">MKNKVVKVGILTLIIIWGLIGLARAGTVDSLFTTHRASKIGDVVLVNIYESSIASQSSNTSMGKQTQIGGEVTSFFGQSGVTLPTWGWTHGGNYSGSGSTEQQGTIIATITASVVEILPNNNLCIRGQRVIQINQEEQMIFIEGIIAAHDISEDNTIFSTQIAEAQIRYEAKGALKENQRPGILSRILNFIF</sequence>
<gene>
    <name evidence="7" type="ORF">LCGC14_1358590</name>
</gene>
<dbReference type="GO" id="GO:0009279">
    <property type="term" value="C:cell outer membrane"/>
    <property type="evidence" value="ECO:0007669"/>
    <property type="project" value="UniProtKB-SubCell"/>
</dbReference>
<dbReference type="PANTHER" id="PTHR34933:SF1">
    <property type="entry name" value="FLAGELLAR L-RING PROTEIN"/>
    <property type="match status" value="1"/>
</dbReference>
<dbReference type="GO" id="GO:0071973">
    <property type="term" value="P:bacterial-type flagellum-dependent cell motility"/>
    <property type="evidence" value="ECO:0007669"/>
    <property type="project" value="InterPro"/>
</dbReference>
<dbReference type="InterPro" id="IPR000527">
    <property type="entry name" value="Flag_Lring"/>
</dbReference>
<dbReference type="AlphaFoldDB" id="A0A0F9K9C7"/>
<comment type="subcellular location">
    <subcellularLocation>
        <location evidence="1">Bacterial flagellum</location>
    </subcellularLocation>
    <subcellularLocation>
        <location evidence="2">Cell outer membrane</location>
    </subcellularLocation>
</comment>
<evidence type="ECO:0000256" key="4">
    <source>
        <dbReference type="ARBA" id="ARBA00023136"/>
    </source>
</evidence>
<name>A0A0F9K9C7_9ZZZZ</name>
<accession>A0A0F9K9C7</accession>
<protein>
    <recommendedName>
        <fullName evidence="8">Flagellar L-ring protein</fullName>
    </recommendedName>
</protein>
<dbReference type="GO" id="GO:0003774">
    <property type="term" value="F:cytoskeletal motor activity"/>
    <property type="evidence" value="ECO:0007669"/>
    <property type="project" value="InterPro"/>
</dbReference>
<evidence type="ECO:0008006" key="8">
    <source>
        <dbReference type="Google" id="ProtNLM"/>
    </source>
</evidence>
<evidence type="ECO:0000256" key="5">
    <source>
        <dbReference type="ARBA" id="ARBA00023143"/>
    </source>
</evidence>
<keyword evidence="5" id="KW-0975">Bacterial flagellum</keyword>
<keyword evidence="3" id="KW-0732">Signal</keyword>
<keyword evidence="6" id="KW-0998">Cell outer membrane</keyword>
<organism evidence="7">
    <name type="scientific">marine sediment metagenome</name>
    <dbReference type="NCBI Taxonomy" id="412755"/>
    <lineage>
        <taxon>unclassified sequences</taxon>
        <taxon>metagenomes</taxon>
        <taxon>ecological metagenomes</taxon>
    </lineage>
</organism>
<evidence type="ECO:0000313" key="7">
    <source>
        <dbReference type="EMBL" id="KKM78578.1"/>
    </source>
</evidence>
<comment type="caution">
    <text evidence="7">The sequence shown here is derived from an EMBL/GenBank/DDBJ whole genome shotgun (WGS) entry which is preliminary data.</text>
</comment>